<feature type="non-terminal residue" evidence="1">
    <location>
        <position position="23"/>
    </location>
</feature>
<gene>
    <name evidence="1" type="ORF">AVDCRST_MAG55-917</name>
</gene>
<sequence>MDEQVLKLAGETLGRYEALTKEL</sequence>
<evidence type="ECO:0000313" key="1">
    <source>
        <dbReference type="EMBL" id="CAA9404544.1"/>
    </source>
</evidence>
<dbReference type="EMBL" id="CADCUZ010000036">
    <property type="protein sequence ID" value="CAA9404544.1"/>
    <property type="molecule type" value="Genomic_DNA"/>
</dbReference>
<name>A0A6J4P509_9ACTN</name>
<proteinExistence type="predicted"/>
<dbReference type="AlphaFoldDB" id="A0A6J4P509"/>
<organism evidence="1">
    <name type="scientific">uncultured Rubrobacteraceae bacterium</name>
    <dbReference type="NCBI Taxonomy" id="349277"/>
    <lineage>
        <taxon>Bacteria</taxon>
        <taxon>Bacillati</taxon>
        <taxon>Actinomycetota</taxon>
        <taxon>Rubrobacteria</taxon>
        <taxon>Rubrobacterales</taxon>
        <taxon>Rubrobacteraceae</taxon>
        <taxon>environmental samples</taxon>
    </lineage>
</organism>
<accession>A0A6J4P509</accession>
<reference evidence="1" key="1">
    <citation type="submission" date="2020-02" db="EMBL/GenBank/DDBJ databases">
        <authorList>
            <person name="Meier V. D."/>
        </authorList>
    </citation>
    <scope>NUCLEOTIDE SEQUENCE</scope>
    <source>
        <strain evidence="1">AVDCRST_MAG55</strain>
    </source>
</reference>
<protein>
    <submittedName>
        <fullName evidence="1">Uncharacterized protein</fullName>
    </submittedName>
</protein>